<organism evidence="9 10">
    <name type="scientific">Coptis chinensis</name>
    <dbReference type="NCBI Taxonomy" id="261450"/>
    <lineage>
        <taxon>Eukaryota</taxon>
        <taxon>Viridiplantae</taxon>
        <taxon>Streptophyta</taxon>
        <taxon>Embryophyta</taxon>
        <taxon>Tracheophyta</taxon>
        <taxon>Spermatophyta</taxon>
        <taxon>Magnoliopsida</taxon>
        <taxon>Ranunculales</taxon>
        <taxon>Ranunculaceae</taxon>
        <taxon>Coptidoideae</taxon>
        <taxon>Coptis</taxon>
    </lineage>
</organism>
<keyword evidence="3" id="KW-0602">Photosynthesis</keyword>
<evidence type="ECO:0000256" key="4">
    <source>
        <dbReference type="ARBA" id="ARBA00022692"/>
    </source>
</evidence>
<dbReference type="SUPFAM" id="SSF161077">
    <property type="entry name" value="Photosystem II antenna protein-like"/>
    <property type="match status" value="1"/>
</dbReference>
<evidence type="ECO:0000313" key="9">
    <source>
        <dbReference type="EMBL" id="KAF9598165.1"/>
    </source>
</evidence>
<dbReference type="Pfam" id="PF00421">
    <property type="entry name" value="PSII"/>
    <property type="match status" value="1"/>
</dbReference>
<dbReference type="GO" id="GO:0016168">
    <property type="term" value="F:chlorophyll binding"/>
    <property type="evidence" value="ECO:0007669"/>
    <property type="project" value="UniProtKB-KW"/>
</dbReference>
<comment type="subcellular location">
    <subcellularLocation>
        <location evidence="1">Membrane</location>
        <topology evidence="1">Multi-pass membrane protein</topology>
    </subcellularLocation>
</comment>
<gene>
    <name evidence="9" type="ORF">IFM89_025782</name>
</gene>
<dbReference type="Proteomes" id="UP000631114">
    <property type="component" value="Unassembled WGS sequence"/>
</dbReference>
<accession>A0A835LKF6</accession>
<evidence type="ECO:0000256" key="3">
    <source>
        <dbReference type="ARBA" id="ARBA00022531"/>
    </source>
</evidence>
<evidence type="ECO:0000256" key="6">
    <source>
        <dbReference type="ARBA" id="ARBA00022991"/>
    </source>
</evidence>
<dbReference type="AlphaFoldDB" id="A0A835LKF6"/>
<keyword evidence="5" id="KW-1133">Transmembrane helix</keyword>
<evidence type="ECO:0000313" key="10">
    <source>
        <dbReference type="Proteomes" id="UP000631114"/>
    </source>
</evidence>
<dbReference type="GO" id="GO:0009523">
    <property type="term" value="C:photosystem II"/>
    <property type="evidence" value="ECO:0007669"/>
    <property type="project" value="UniProtKB-KW"/>
</dbReference>
<name>A0A835LKF6_9MAGN</name>
<evidence type="ECO:0000256" key="7">
    <source>
        <dbReference type="ARBA" id="ARBA00023136"/>
    </source>
</evidence>
<dbReference type="InterPro" id="IPR000932">
    <property type="entry name" value="PS_antenna-like"/>
</dbReference>
<protein>
    <submittedName>
        <fullName evidence="9">Uncharacterized protein</fullName>
    </submittedName>
</protein>
<evidence type="ECO:0000256" key="8">
    <source>
        <dbReference type="ARBA" id="ARBA00023276"/>
    </source>
</evidence>
<dbReference type="InterPro" id="IPR036001">
    <property type="entry name" value="PS_II_antenna-like_sf"/>
</dbReference>
<evidence type="ECO:0000256" key="2">
    <source>
        <dbReference type="ARBA" id="ARBA00022494"/>
    </source>
</evidence>
<evidence type="ECO:0000256" key="5">
    <source>
        <dbReference type="ARBA" id="ARBA00022989"/>
    </source>
</evidence>
<dbReference type="GO" id="GO:0009767">
    <property type="term" value="P:photosynthetic electron transport chain"/>
    <property type="evidence" value="ECO:0007669"/>
    <property type="project" value="InterPro"/>
</dbReference>
<sequence length="274" mass="30959">MGLPWYRVHTVVLNDPGRLLAVHIMHTDSRFWLGGSMALYELAVFDPSTTSLIQCGDKNGLDVVASSFVMIKAGKSIGPPQVVHVRRRRFAVSGRASSVELGLRSYSNALPGYRRFDRFKQFKNMAKMATLVTEGRQAFISLFATFNPIALVIQSRDIFKMEQKAVEVNSDADTSMGPWNQHQKVISKAPWPYIKSSLVASFECRNLNRKIRIGDLRDFFNEEAQPQSFPIIFSESANVSHFVGENFAHETITSELLLECRLDDLYTGVLLHRK</sequence>
<comment type="caution">
    <text evidence="9">The sequence shown here is derived from an EMBL/GenBank/DDBJ whole genome shotgun (WGS) entry which is preliminary data.</text>
</comment>
<evidence type="ECO:0000256" key="1">
    <source>
        <dbReference type="ARBA" id="ARBA00004141"/>
    </source>
</evidence>
<keyword evidence="8" id="KW-0604">Photosystem II</keyword>
<keyword evidence="6" id="KW-0157">Chromophore</keyword>
<keyword evidence="4" id="KW-0812">Transmembrane</keyword>
<proteinExistence type="predicted"/>
<keyword evidence="10" id="KW-1185">Reference proteome</keyword>
<dbReference type="EMBL" id="JADFTS010000007">
    <property type="protein sequence ID" value="KAF9598165.1"/>
    <property type="molecule type" value="Genomic_DNA"/>
</dbReference>
<keyword evidence="7" id="KW-0472">Membrane</keyword>
<keyword evidence="2" id="KW-0148">Chlorophyll</keyword>
<reference evidence="9 10" key="1">
    <citation type="submission" date="2020-10" db="EMBL/GenBank/DDBJ databases">
        <title>The Coptis chinensis genome and diversification of protoberbering-type alkaloids.</title>
        <authorList>
            <person name="Wang B."/>
            <person name="Shu S."/>
            <person name="Song C."/>
            <person name="Liu Y."/>
        </authorList>
    </citation>
    <scope>NUCLEOTIDE SEQUENCE [LARGE SCALE GENOMIC DNA]</scope>
    <source>
        <strain evidence="9">HL-2020</strain>
        <tissue evidence="9">Leaf</tissue>
    </source>
</reference>